<dbReference type="EMBL" id="CM055738">
    <property type="protein sequence ID" value="KAJ8005063.1"/>
    <property type="molecule type" value="Genomic_DNA"/>
</dbReference>
<accession>A0ACC2GNP1</accession>
<proteinExistence type="predicted"/>
<sequence>MVPGQSAISPHQLPPMLQAAHLIPFTHQNATVLNSRFYTPEFAKLFILHGSRSRIFPTRYHLCLPTCAFISLCSC</sequence>
<keyword evidence="2" id="KW-1185">Reference proteome</keyword>
<evidence type="ECO:0000313" key="1">
    <source>
        <dbReference type="EMBL" id="KAJ8005063.1"/>
    </source>
</evidence>
<evidence type="ECO:0000313" key="2">
    <source>
        <dbReference type="Proteomes" id="UP001157502"/>
    </source>
</evidence>
<name>A0ACC2GNP1_DALPE</name>
<gene>
    <name evidence="1" type="ORF">DPEC_G00142770</name>
</gene>
<comment type="caution">
    <text evidence="1">The sequence shown here is derived from an EMBL/GenBank/DDBJ whole genome shotgun (WGS) entry which is preliminary data.</text>
</comment>
<reference evidence="1" key="1">
    <citation type="submission" date="2021-05" db="EMBL/GenBank/DDBJ databases">
        <authorList>
            <person name="Pan Q."/>
            <person name="Jouanno E."/>
            <person name="Zahm M."/>
            <person name="Klopp C."/>
            <person name="Cabau C."/>
            <person name="Louis A."/>
            <person name="Berthelot C."/>
            <person name="Parey E."/>
            <person name="Roest Crollius H."/>
            <person name="Montfort J."/>
            <person name="Robinson-Rechavi M."/>
            <person name="Bouchez O."/>
            <person name="Lampietro C."/>
            <person name="Lopez Roques C."/>
            <person name="Donnadieu C."/>
            <person name="Postlethwait J."/>
            <person name="Bobe J."/>
            <person name="Dillon D."/>
            <person name="Chandos A."/>
            <person name="von Hippel F."/>
            <person name="Guiguen Y."/>
        </authorList>
    </citation>
    <scope>NUCLEOTIDE SEQUENCE</scope>
    <source>
        <strain evidence="1">YG-Jan2019</strain>
    </source>
</reference>
<organism evidence="1 2">
    <name type="scientific">Dallia pectoralis</name>
    <name type="common">Alaska blackfish</name>
    <dbReference type="NCBI Taxonomy" id="75939"/>
    <lineage>
        <taxon>Eukaryota</taxon>
        <taxon>Metazoa</taxon>
        <taxon>Chordata</taxon>
        <taxon>Craniata</taxon>
        <taxon>Vertebrata</taxon>
        <taxon>Euteleostomi</taxon>
        <taxon>Actinopterygii</taxon>
        <taxon>Neopterygii</taxon>
        <taxon>Teleostei</taxon>
        <taxon>Protacanthopterygii</taxon>
        <taxon>Esociformes</taxon>
        <taxon>Umbridae</taxon>
        <taxon>Dallia</taxon>
    </lineage>
</organism>
<dbReference type="Proteomes" id="UP001157502">
    <property type="component" value="Chromosome 11"/>
</dbReference>
<protein>
    <submittedName>
        <fullName evidence="1">Uncharacterized protein</fullName>
    </submittedName>
</protein>